<proteinExistence type="predicted"/>
<accession>A0A8H4VHF0</accession>
<dbReference type="PANTHER" id="PTHR28523">
    <property type="entry name" value="CYTOCHROME C OXIDASE ASSEMBLY FACTOR 1"/>
    <property type="match status" value="1"/>
</dbReference>
<dbReference type="EMBL" id="JAACLJ010000001">
    <property type="protein sequence ID" value="KAF4595949.1"/>
    <property type="molecule type" value="Genomic_DNA"/>
</dbReference>
<organism evidence="1 2">
    <name type="scientific">Ophiocordyceps camponoti-floridani</name>
    <dbReference type="NCBI Taxonomy" id="2030778"/>
    <lineage>
        <taxon>Eukaryota</taxon>
        <taxon>Fungi</taxon>
        <taxon>Dikarya</taxon>
        <taxon>Ascomycota</taxon>
        <taxon>Pezizomycotina</taxon>
        <taxon>Sordariomycetes</taxon>
        <taxon>Hypocreomycetidae</taxon>
        <taxon>Hypocreales</taxon>
        <taxon>Ophiocordycipitaceae</taxon>
        <taxon>Ophiocordyceps</taxon>
    </lineage>
</organism>
<sequence>MASRSGRMTLLVVRRWIATAAPKKGDAPLMTRRADRKLPNLSQIRPPTWRRTLPFFILTMALASAAIFNYQKTTSPVIAAALYALRTSPVARAHLGDDIYFAHAIPWISGELNTLRGRVDICFSVKGDRGKGVVRQSGMGK</sequence>
<dbReference type="Proteomes" id="UP000562929">
    <property type="component" value="Unassembled WGS sequence"/>
</dbReference>
<dbReference type="AlphaFoldDB" id="A0A8H4VHF0"/>
<dbReference type="GO" id="GO:0005743">
    <property type="term" value="C:mitochondrial inner membrane"/>
    <property type="evidence" value="ECO:0007669"/>
    <property type="project" value="TreeGrafter"/>
</dbReference>
<dbReference type="PANTHER" id="PTHR28523:SF1">
    <property type="entry name" value="CYTOCHROME C OXIDASE ASSEMBLY FACTOR 1"/>
    <property type="match status" value="1"/>
</dbReference>
<evidence type="ECO:0000313" key="1">
    <source>
        <dbReference type="EMBL" id="KAF4595949.1"/>
    </source>
</evidence>
<evidence type="ECO:0000313" key="2">
    <source>
        <dbReference type="Proteomes" id="UP000562929"/>
    </source>
</evidence>
<dbReference type="InterPro" id="IPR014807">
    <property type="entry name" value="Coa1"/>
</dbReference>
<dbReference type="InterPro" id="IPR042432">
    <property type="entry name" value="Coa1_fungi"/>
</dbReference>
<dbReference type="GO" id="GO:0033617">
    <property type="term" value="P:mitochondrial respiratory chain complex IV assembly"/>
    <property type="evidence" value="ECO:0007669"/>
    <property type="project" value="InterPro"/>
</dbReference>
<name>A0A8H4VHF0_9HYPO</name>
<gene>
    <name evidence="1" type="ORF">GQ602_001562</name>
</gene>
<keyword evidence="2" id="KW-1185">Reference proteome</keyword>
<comment type="caution">
    <text evidence="1">The sequence shown here is derived from an EMBL/GenBank/DDBJ whole genome shotgun (WGS) entry which is preliminary data.</text>
</comment>
<protein>
    <submittedName>
        <fullName evidence="1">Cytochrome oxidase assembly</fullName>
    </submittedName>
</protein>
<reference evidence="1 2" key="1">
    <citation type="journal article" date="2020" name="G3 (Bethesda)">
        <title>Genetic Underpinnings of Host Manipulation by Ophiocordyceps as Revealed by Comparative Transcriptomics.</title>
        <authorList>
            <person name="Will I."/>
            <person name="Das B."/>
            <person name="Trinh T."/>
            <person name="Brachmann A."/>
            <person name="Ohm R.A."/>
            <person name="de Bekker C."/>
        </authorList>
    </citation>
    <scope>NUCLEOTIDE SEQUENCE [LARGE SCALE GENOMIC DNA]</scope>
    <source>
        <strain evidence="1 2">EC05</strain>
    </source>
</reference>
<dbReference type="OrthoDB" id="2100652at2759"/>
<dbReference type="Pfam" id="PF08695">
    <property type="entry name" value="Coa1"/>
    <property type="match status" value="1"/>
</dbReference>